<dbReference type="SMART" id="SM00089">
    <property type="entry name" value="PKD"/>
    <property type="match status" value="3"/>
</dbReference>
<keyword evidence="5" id="KW-1185">Reference proteome</keyword>
<dbReference type="InterPro" id="IPR022409">
    <property type="entry name" value="PKD/Chitinase_dom"/>
</dbReference>
<dbReference type="Pfam" id="PF00629">
    <property type="entry name" value="MAM"/>
    <property type="match status" value="2"/>
</dbReference>
<dbReference type="Gene3D" id="2.60.120.200">
    <property type="match status" value="2"/>
</dbReference>
<organism evidence="4 5">
    <name type="scientific">Microscilla marina ATCC 23134</name>
    <dbReference type="NCBI Taxonomy" id="313606"/>
    <lineage>
        <taxon>Bacteria</taxon>
        <taxon>Pseudomonadati</taxon>
        <taxon>Bacteroidota</taxon>
        <taxon>Cytophagia</taxon>
        <taxon>Cytophagales</taxon>
        <taxon>Microscillaceae</taxon>
        <taxon>Microscilla</taxon>
    </lineage>
</organism>
<dbReference type="SUPFAM" id="SSF49299">
    <property type="entry name" value="PKD domain"/>
    <property type="match status" value="3"/>
</dbReference>
<dbReference type="SUPFAM" id="SSF49899">
    <property type="entry name" value="Concanavalin A-like lectins/glucanases"/>
    <property type="match status" value="2"/>
</dbReference>
<evidence type="ECO:0000313" key="5">
    <source>
        <dbReference type="Proteomes" id="UP000004095"/>
    </source>
</evidence>
<feature type="domain" description="PKD" evidence="3">
    <location>
        <begin position="580"/>
        <end position="638"/>
    </location>
</feature>
<dbReference type="EMBL" id="AAWS01000059">
    <property type="protein sequence ID" value="EAY24875.1"/>
    <property type="molecule type" value="Genomic_DNA"/>
</dbReference>
<dbReference type="InterPro" id="IPR013320">
    <property type="entry name" value="ConA-like_dom_sf"/>
</dbReference>
<evidence type="ECO:0000259" key="3">
    <source>
        <dbReference type="PROSITE" id="PS50093"/>
    </source>
</evidence>
<dbReference type="GO" id="GO:0016020">
    <property type="term" value="C:membrane"/>
    <property type="evidence" value="ECO:0007669"/>
    <property type="project" value="InterPro"/>
</dbReference>
<keyword evidence="1" id="KW-0732">Signal</keyword>
<feature type="domain" description="PKD" evidence="3">
    <location>
        <begin position="494"/>
        <end position="557"/>
    </location>
</feature>
<proteinExistence type="predicted"/>
<dbReference type="InterPro" id="IPR000601">
    <property type="entry name" value="PKD_dom"/>
</dbReference>
<evidence type="ECO:0000256" key="1">
    <source>
        <dbReference type="SAM" id="SignalP"/>
    </source>
</evidence>
<dbReference type="InterPro" id="IPR013783">
    <property type="entry name" value="Ig-like_fold"/>
</dbReference>
<dbReference type="Pfam" id="PF00801">
    <property type="entry name" value="PKD"/>
    <property type="match status" value="2"/>
</dbReference>
<feature type="domain" description="MAM" evidence="2">
    <location>
        <begin position="302"/>
        <end position="472"/>
    </location>
</feature>
<dbReference type="CDD" id="cd06263">
    <property type="entry name" value="MAM"/>
    <property type="match status" value="1"/>
</dbReference>
<dbReference type="Proteomes" id="UP000004095">
    <property type="component" value="Unassembled WGS sequence"/>
</dbReference>
<dbReference type="CDD" id="cd00146">
    <property type="entry name" value="PKD"/>
    <property type="match status" value="3"/>
</dbReference>
<dbReference type="PROSITE" id="PS50093">
    <property type="entry name" value="PKD"/>
    <property type="match status" value="2"/>
</dbReference>
<dbReference type="InterPro" id="IPR035986">
    <property type="entry name" value="PKD_dom_sf"/>
</dbReference>
<dbReference type="GO" id="GO:0004553">
    <property type="term" value="F:hydrolase activity, hydrolyzing O-glycosyl compounds"/>
    <property type="evidence" value="ECO:0007669"/>
    <property type="project" value="UniProtKB-ARBA"/>
</dbReference>
<dbReference type="Gene3D" id="2.60.40.10">
    <property type="entry name" value="Immunoglobulins"/>
    <property type="match status" value="4"/>
</dbReference>
<comment type="caution">
    <text evidence="4">The sequence shown here is derived from an EMBL/GenBank/DDBJ whole genome shotgun (WGS) entry which is preliminary data.</text>
</comment>
<gene>
    <name evidence="4" type="ORF">M23134_05850</name>
</gene>
<dbReference type="PANTHER" id="PTHR23282">
    <property type="entry name" value="APICAL ENDOSOMAL GLYCOPROTEIN PRECURSOR"/>
    <property type="match status" value="1"/>
</dbReference>
<accession>A1ZXK0</accession>
<sequence length="794" mass="87560">MQNITLNKILLTFAIFVSSLQLTTAQQQVTNALVTTYPYTESFEESTNDWTLNVGGNDFNWARSQSGTATKATEGQYYMYIDAGSSSNLNKKAAFQSRTFDLTSLNKPSLVFAFHLLGGATSIGTLEVEASTDGTSWTKVWSTDGNTTTGSGWTAPMPGHDNSWKEAVVNLSAHKSANTQLRFVGSATNIWANYIAIDAITITEDGAPAITGVTPSGGFLHSPVTINGVGLTGNGSSLIEFNGAAFSFSTAQGPYIDYTYINFSILVPEGATTGKVTVTVDGQTATSMTDFQVPSVVTTFPYNESFEAGDAGSWKRNGSDPWYRREGWHGEPYWSTKPHKPSKGYSYITLMGNKGKKGSLISPPVDARKLKNPTITFDYHMGIYLYYTDSSSPSILTLEVSKDGGATWTQVWRKEHTHQEGNPNGWTTASVSLKGHSYAQMLLRFSGTRSNSWNNDISIDNVTIEEVPVLGQPVADFKVSSTEIWEGESLKFNNESQNATSYLWKFSRGYSDQTSVEEHLTVKYDIPGSFHVILIAYNELGQSTAKTMAVTVKARPKLPVADFKVSSTEIWEGESLKFNNESQNATSYVWRFTAGYSDRTSMEEHLTVKYDSPGTFYVRLIAYNEFGQSTANRMTITVKARPKLPVANFKVSTTEIWEGESLKFNNESQNASRYEWRFEGGDIFTSTDTHPIVKYDTPGFHLVKLIAYNDQNQTAVKYMRISVLKRATARTTSNTTTTIATVDVKVYSKTGALLKTTKIAENAPPAKSLKGLQNGLYFVHVATKTGVQKYQIMK</sequence>
<dbReference type="PANTHER" id="PTHR23282:SF101">
    <property type="entry name" value="MAM DOMAIN-CONTAINING PROTEIN"/>
    <property type="match status" value="1"/>
</dbReference>
<dbReference type="InterPro" id="IPR014756">
    <property type="entry name" value="Ig_E-set"/>
</dbReference>
<evidence type="ECO:0000259" key="2">
    <source>
        <dbReference type="PROSITE" id="PS50060"/>
    </source>
</evidence>
<dbReference type="InterPro" id="IPR000998">
    <property type="entry name" value="MAM_dom"/>
</dbReference>
<protein>
    <submittedName>
        <fullName evidence="4">Immunoreactive 92 kDa antigen PG21, putative</fullName>
    </submittedName>
</protein>
<feature type="signal peptide" evidence="1">
    <location>
        <begin position="1"/>
        <end position="24"/>
    </location>
</feature>
<feature type="domain" description="MAM" evidence="2">
    <location>
        <begin position="39"/>
        <end position="209"/>
    </location>
</feature>
<feature type="chain" id="PRO_5002641743" evidence="1">
    <location>
        <begin position="25"/>
        <end position="794"/>
    </location>
</feature>
<dbReference type="GO" id="GO:0005975">
    <property type="term" value="P:carbohydrate metabolic process"/>
    <property type="evidence" value="ECO:0007669"/>
    <property type="project" value="UniProtKB-ARBA"/>
</dbReference>
<evidence type="ECO:0000313" key="4">
    <source>
        <dbReference type="EMBL" id="EAY24875.1"/>
    </source>
</evidence>
<dbReference type="SUPFAM" id="SSF81296">
    <property type="entry name" value="E set domains"/>
    <property type="match status" value="1"/>
</dbReference>
<dbReference type="AlphaFoldDB" id="A1ZXK0"/>
<dbReference type="RefSeq" id="WP_002703928.1">
    <property type="nucleotide sequence ID" value="NZ_AAWS01000059.1"/>
</dbReference>
<dbReference type="InterPro" id="IPR051560">
    <property type="entry name" value="MAM_domain-containing"/>
</dbReference>
<dbReference type="PROSITE" id="PS50060">
    <property type="entry name" value="MAM_2"/>
    <property type="match status" value="2"/>
</dbReference>
<dbReference type="eggNOG" id="COG4733">
    <property type="taxonomic scope" value="Bacteria"/>
</dbReference>
<dbReference type="eggNOG" id="COG3291">
    <property type="taxonomic scope" value="Bacteria"/>
</dbReference>
<name>A1ZXK0_MICM2</name>
<reference evidence="4 5" key="1">
    <citation type="submission" date="2007-01" db="EMBL/GenBank/DDBJ databases">
        <authorList>
            <person name="Haygood M."/>
            <person name="Podell S."/>
            <person name="Anderson C."/>
            <person name="Hopkinson B."/>
            <person name="Roe K."/>
            <person name="Barbeau K."/>
            <person name="Gaasterland T."/>
            <person name="Ferriera S."/>
            <person name="Johnson J."/>
            <person name="Kravitz S."/>
            <person name="Beeson K."/>
            <person name="Sutton G."/>
            <person name="Rogers Y.-H."/>
            <person name="Friedman R."/>
            <person name="Frazier M."/>
            <person name="Venter J.C."/>
        </authorList>
    </citation>
    <scope>NUCLEOTIDE SEQUENCE [LARGE SCALE GENOMIC DNA]</scope>
    <source>
        <strain evidence="4 5">ATCC 23134</strain>
    </source>
</reference>